<feature type="domain" description="G-protein coupled receptors family 1 profile" evidence="7">
    <location>
        <begin position="25"/>
        <end position="331"/>
    </location>
</feature>
<dbReference type="Pfam" id="PF05462">
    <property type="entry name" value="Dicty_CAR"/>
    <property type="match status" value="1"/>
</dbReference>
<feature type="region of interest" description="Disordered" evidence="5">
    <location>
        <begin position="216"/>
        <end position="280"/>
    </location>
</feature>
<dbReference type="InterPro" id="IPR017452">
    <property type="entry name" value="GPCR_Rhodpsn_7TM"/>
</dbReference>
<feature type="transmembrane region" description="Helical" evidence="6">
    <location>
        <begin position="47"/>
        <end position="66"/>
    </location>
</feature>
<dbReference type="SUPFAM" id="SSF81321">
    <property type="entry name" value="Family A G protein-coupled receptor-like"/>
    <property type="match status" value="1"/>
</dbReference>
<gene>
    <name evidence="8" type="ORF">PENNAL_c0014G00575</name>
</gene>
<feature type="transmembrane region" description="Helical" evidence="6">
    <location>
        <begin position="168"/>
        <end position="190"/>
    </location>
</feature>
<protein>
    <recommendedName>
        <fullName evidence="7">G-protein coupled receptors family 1 profile domain-containing protein</fullName>
    </recommendedName>
</protein>
<feature type="compositionally biased region" description="Polar residues" evidence="5">
    <location>
        <begin position="264"/>
        <end position="280"/>
    </location>
</feature>
<organism evidence="8 9">
    <name type="scientific">Penicillium nalgiovense</name>
    <dbReference type="NCBI Taxonomy" id="60175"/>
    <lineage>
        <taxon>Eukaryota</taxon>
        <taxon>Fungi</taxon>
        <taxon>Dikarya</taxon>
        <taxon>Ascomycota</taxon>
        <taxon>Pezizomycotina</taxon>
        <taxon>Eurotiomycetes</taxon>
        <taxon>Eurotiomycetidae</taxon>
        <taxon>Eurotiales</taxon>
        <taxon>Aspergillaceae</taxon>
        <taxon>Penicillium</taxon>
    </lineage>
</organism>
<dbReference type="PROSITE" id="PS50262">
    <property type="entry name" value="G_PROTEIN_RECEP_F1_2"/>
    <property type="match status" value="1"/>
</dbReference>
<evidence type="ECO:0000313" key="8">
    <source>
        <dbReference type="EMBL" id="OQE89434.1"/>
    </source>
</evidence>
<evidence type="ECO:0000256" key="1">
    <source>
        <dbReference type="ARBA" id="ARBA00004141"/>
    </source>
</evidence>
<dbReference type="STRING" id="60175.A0A1V6YQ53"/>
<evidence type="ECO:0000256" key="5">
    <source>
        <dbReference type="SAM" id="MobiDB-lite"/>
    </source>
</evidence>
<dbReference type="AlphaFoldDB" id="A0A1V6YQ53"/>
<evidence type="ECO:0000256" key="3">
    <source>
        <dbReference type="ARBA" id="ARBA00022989"/>
    </source>
</evidence>
<feature type="compositionally biased region" description="Polar residues" evidence="5">
    <location>
        <begin position="232"/>
        <end position="241"/>
    </location>
</feature>
<dbReference type="Gene3D" id="1.20.1070.10">
    <property type="entry name" value="Rhodopsin 7-helix transmembrane proteins"/>
    <property type="match status" value="1"/>
</dbReference>
<evidence type="ECO:0000313" key="9">
    <source>
        <dbReference type="Proteomes" id="UP000191691"/>
    </source>
</evidence>
<dbReference type="PANTHER" id="PTHR23112">
    <property type="entry name" value="G PROTEIN-COUPLED RECEPTOR 157-RELATED"/>
    <property type="match status" value="1"/>
</dbReference>
<feature type="transmembrane region" description="Helical" evidence="6">
    <location>
        <begin position="92"/>
        <end position="110"/>
    </location>
</feature>
<reference evidence="9" key="1">
    <citation type="journal article" date="2017" name="Nat. Microbiol.">
        <title>Global analysis of biosynthetic gene clusters reveals vast potential of secondary metabolite production in Penicillium species.</title>
        <authorList>
            <person name="Nielsen J.C."/>
            <person name="Grijseels S."/>
            <person name="Prigent S."/>
            <person name="Ji B."/>
            <person name="Dainat J."/>
            <person name="Nielsen K.F."/>
            <person name="Frisvad J.C."/>
            <person name="Workman M."/>
            <person name="Nielsen J."/>
        </authorList>
    </citation>
    <scope>NUCLEOTIDE SEQUENCE [LARGE SCALE GENOMIC DNA]</scope>
    <source>
        <strain evidence="9">IBT 13039</strain>
    </source>
</reference>
<dbReference type="Proteomes" id="UP000191691">
    <property type="component" value="Unassembled WGS sequence"/>
</dbReference>
<accession>A0A1V6YQ53</accession>
<evidence type="ECO:0000256" key="2">
    <source>
        <dbReference type="ARBA" id="ARBA00022692"/>
    </source>
</evidence>
<evidence type="ECO:0000256" key="6">
    <source>
        <dbReference type="SAM" id="Phobius"/>
    </source>
</evidence>
<dbReference type="PANTHER" id="PTHR23112:SF0">
    <property type="entry name" value="TRANSMEMBRANE PROTEIN 116"/>
    <property type="match status" value="1"/>
</dbReference>
<keyword evidence="9" id="KW-1185">Reference proteome</keyword>
<feature type="transmembrane region" description="Helical" evidence="6">
    <location>
        <begin position="122"/>
        <end position="140"/>
    </location>
</feature>
<comment type="caution">
    <text evidence="8">The sequence shown here is derived from an EMBL/GenBank/DDBJ whole genome shotgun (WGS) entry which is preliminary data.</text>
</comment>
<keyword evidence="2 6" id="KW-0812">Transmembrane</keyword>
<evidence type="ECO:0000259" key="7">
    <source>
        <dbReference type="PROSITE" id="PS50262"/>
    </source>
</evidence>
<dbReference type="GO" id="GO:0007189">
    <property type="term" value="P:adenylate cyclase-activating G protein-coupled receptor signaling pathway"/>
    <property type="evidence" value="ECO:0007669"/>
    <property type="project" value="TreeGrafter"/>
</dbReference>
<dbReference type="OMA" id="FWNGVVF"/>
<comment type="subcellular location">
    <subcellularLocation>
        <location evidence="1">Membrane</location>
        <topology evidence="1">Multi-pass membrane protein</topology>
    </subcellularLocation>
</comment>
<keyword evidence="4 6" id="KW-0472">Membrane</keyword>
<keyword evidence="3 6" id="KW-1133">Transmembrane helix</keyword>
<proteinExistence type="predicted"/>
<evidence type="ECO:0000256" key="4">
    <source>
        <dbReference type="ARBA" id="ARBA00023136"/>
    </source>
</evidence>
<feature type="transmembrane region" description="Helical" evidence="6">
    <location>
        <begin position="12"/>
        <end position="35"/>
    </location>
</feature>
<name>A0A1V6YQ53_PENNA</name>
<dbReference type="GO" id="GO:0005886">
    <property type="term" value="C:plasma membrane"/>
    <property type="evidence" value="ECO:0007669"/>
    <property type="project" value="TreeGrafter"/>
</dbReference>
<dbReference type="EMBL" id="MOOB01000014">
    <property type="protein sequence ID" value="OQE89434.1"/>
    <property type="molecule type" value="Genomic_DNA"/>
</dbReference>
<sequence>MSHSSEELKGIAIAGRVSSVLSILGSFTIIGAFSLSRHFRSPIHRIIFFNSFYNLFDSVATMISTSGPTAGDTSSLCQFQGFALQMFPVADVLWTFAMALDTYLVVFHHFDTQSLRKLELKYISVISILSFIPAFVFLFIRDREKGPIYGDETIWCSIARSWMIFRIIFYYAPVWLIIVIVLILYCLIGIEITRVRDEFKLSDDDHIALTSGNSTSSVTTVEANPRRKQAFTPESTITSHTTEQDMEQDTEQDMEQDTEHDTIQRPSSSRKAPTTYQTPQQRRVSLRQYVIMPSLFFLAMLATWIAPTINRISEFVHRKHGTHSLLLAVSR</sequence>
<feature type="transmembrane region" description="Helical" evidence="6">
    <location>
        <begin position="289"/>
        <end position="309"/>
    </location>
</feature>
<feature type="compositionally biased region" description="Acidic residues" evidence="5">
    <location>
        <begin position="244"/>
        <end position="256"/>
    </location>
</feature>
<dbReference type="GO" id="GO:0004930">
    <property type="term" value="F:G protein-coupled receptor activity"/>
    <property type="evidence" value="ECO:0007669"/>
    <property type="project" value="TreeGrafter"/>
</dbReference>